<reference evidence="2 5" key="2">
    <citation type="submission" date="2016-11" db="EMBL/GenBank/DDBJ databases">
        <title>Genomic analysis of Caldithrix abyssi and proposal of a novel bacterial phylum Caldithrichaeota.</title>
        <authorList>
            <person name="Kublanov I."/>
            <person name="Sigalova O."/>
            <person name="Gavrilov S."/>
            <person name="Lebedinsky A."/>
            <person name="Ivanova N."/>
            <person name="Daum C."/>
            <person name="Reddy T."/>
            <person name="Klenk H.P."/>
            <person name="Goker M."/>
            <person name="Reva O."/>
            <person name="Miroshnichenko M."/>
            <person name="Kyprides N."/>
            <person name="Woyke T."/>
            <person name="Gelfand M."/>
        </authorList>
    </citation>
    <scope>NUCLEOTIDE SEQUENCE [LARGE SCALE GENOMIC DNA]</scope>
    <source>
        <strain evidence="2 5">LF13</strain>
    </source>
</reference>
<feature type="signal peptide" evidence="1">
    <location>
        <begin position="1"/>
        <end position="25"/>
    </location>
</feature>
<dbReference type="KEGG" id="caby:Cabys_275"/>
<keyword evidence="1" id="KW-0732">Signal</keyword>
<dbReference type="HOGENOM" id="CLU_390134_0_0_0"/>
<reference evidence="3 4" key="1">
    <citation type="submission" date="2011-09" db="EMBL/GenBank/DDBJ databases">
        <title>The permanent draft genome of Caldithrix abyssi DSM 13497.</title>
        <authorList>
            <consortium name="US DOE Joint Genome Institute (JGI-PGF)"/>
            <person name="Lucas S."/>
            <person name="Han J."/>
            <person name="Lapidus A."/>
            <person name="Bruce D."/>
            <person name="Goodwin L."/>
            <person name="Pitluck S."/>
            <person name="Peters L."/>
            <person name="Kyrpides N."/>
            <person name="Mavromatis K."/>
            <person name="Ivanova N."/>
            <person name="Mikhailova N."/>
            <person name="Chertkov O."/>
            <person name="Detter J.C."/>
            <person name="Tapia R."/>
            <person name="Han C."/>
            <person name="Land M."/>
            <person name="Hauser L."/>
            <person name="Markowitz V."/>
            <person name="Cheng J.-F."/>
            <person name="Hugenholtz P."/>
            <person name="Woyke T."/>
            <person name="Wu D."/>
            <person name="Spring S."/>
            <person name="Brambilla E."/>
            <person name="Klenk H.-P."/>
            <person name="Eisen J.A."/>
        </authorList>
    </citation>
    <scope>NUCLEOTIDE SEQUENCE [LARGE SCALE GENOMIC DNA]</scope>
    <source>
        <strain evidence="3 4">DSM 13497</strain>
    </source>
</reference>
<dbReference type="EMBL" id="CM001402">
    <property type="protein sequence ID" value="EHO41177.1"/>
    <property type="molecule type" value="Genomic_DNA"/>
</dbReference>
<accession>H1XQN1</accession>
<evidence type="ECO:0000313" key="2">
    <source>
        <dbReference type="EMBL" id="APF17026.1"/>
    </source>
</evidence>
<gene>
    <name evidence="2" type="ORF">Cabys_275</name>
    <name evidence="3" type="ORF">Calab_1557</name>
</gene>
<dbReference type="InParanoid" id="H1XQN1"/>
<organism evidence="3 4">
    <name type="scientific">Caldithrix abyssi DSM 13497</name>
    <dbReference type="NCBI Taxonomy" id="880073"/>
    <lineage>
        <taxon>Bacteria</taxon>
        <taxon>Pseudomonadati</taxon>
        <taxon>Calditrichota</taxon>
        <taxon>Calditrichia</taxon>
        <taxon>Calditrichales</taxon>
        <taxon>Calditrichaceae</taxon>
        <taxon>Caldithrix</taxon>
    </lineage>
</organism>
<dbReference type="PaxDb" id="880073-Calab_1557"/>
<dbReference type="Proteomes" id="UP000004671">
    <property type="component" value="Chromosome"/>
</dbReference>
<evidence type="ECO:0000313" key="3">
    <source>
        <dbReference type="EMBL" id="EHO41177.1"/>
    </source>
</evidence>
<proteinExistence type="predicted"/>
<name>H1XQN1_CALAY</name>
<dbReference type="STRING" id="880073.Cabys_275"/>
<dbReference type="EMBL" id="CP018099">
    <property type="protein sequence ID" value="APF17026.1"/>
    <property type="molecule type" value="Genomic_DNA"/>
</dbReference>
<evidence type="ECO:0000313" key="5">
    <source>
        <dbReference type="Proteomes" id="UP000183868"/>
    </source>
</evidence>
<dbReference type="RefSeq" id="WP_006928247.1">
    <property type="nucleotide sequence ID" value="NZ_CM001402.1"/>
</dbReference>
<keyword evidence="4" id="KW-1185">Reference proteome</keyword>
<evidence type="ECO:0000256" key="1">
    <source>
        <dbReference type="SAM" id="SignalP"/>
    </source>
</evidence>
<sequence precursor="true">MKKKNILLIFLVAGFLLAFFMPGHAADTKKNQQKINKIADLQEDGPIVENDFKWHKIGRLWTRVTNFGKAGDDAYQNRSPSCDYPGGSGNSYLYRGSLWIGAKVDGVVHVTMPEDLEWTPIEYVHIDSLNSQKADQETWTKYYDVKSPLATGHFPLGIEVTERTYAWGDALRGDFIIYEFTIKNVGIDTDNDGYPDTPRDLEEFYFTYRLDGDISKKPEWPTESVFTNQDDHAGVNSSWGILDLFPGWREAAAGFLTDDKADSTLMFMWDGDNPTVPADNGEEDDTGNPAVDGKLQSPGFLGFKILKTYPPEFKPSSFHTNHIYNDPNTDLEAYERMMKPKTFEADGPSGVLVHPQTGKPFPNDYRAIITLGPLDTLAYGDSVVVTAAMGVGSDPDSGGVYSLMKLVRIMEIAQYMVDIDYDPNRIKVAPPPANFEVKEKYDEAGRTIGLRILWDKASEDSINYPDFYGYQIYKRIKGQREFEEWTQIAEYLKDGNWPPPTSPDSDDFYELVDTDRIINGFEYEYRIQTLSNNPIFGVITKEASTKIVPGNKVADDLSRVKVVPNPYIGSAIWNNPQPSEDFPWEHRLQFINLPADATVKIYTLDLDFVAEVKAGQTAQKIEGGIPVSGAQSVAEWDLVTRNFQEAAPGVYIYVVESPSAGKKTGKFVIIR</sequence>
<evidence type="ECO:0000313" key="4">
    <source>
        <dbReference type="Proteomes" id="UP000004671"/>
    </source>
</evidence>
<dbReference type="AlphaFoldDB" id="H1XQN1"/>
<protein>
    <submittedName>
        <fullName evidence="3">Uncharacterized protein</fullName>
    </submittedName>
</protein>
<dbReference type="Proteomes" id="UP000183868">
    <property type="component" value="Chromosome"/>
</dbReference>
<feature type="chain" id="PRO_5010834573" evidence="1">
    <location>
        <begin position="26"/>
        <end position="671"/>
    </location>
</feature>